<accession>A0A381UBZ5</accession>
<protein>
    <submittedName>
        <fullName evidence="1">Uncharacterized protein</fullName>
    </submittedName>
</protein>
<sequence>TIKIPERFQSYPEYSNADAEDVEAIAKKFKGLL</sequence>
<name>A0A381UBZ5_9ZZZZ</name>
<evidence type="ECO:0000313" key="1">
    <source>
        <dbReference type="EMBL" id="SVA25742.1"/>
    </source>
</evidence>
<dbReference type="EMBL" id="UINC01006143">
    <property type="protein sequence ID" value="SVA25742.1"/>
    <property type="molecule type" value="Genomic_DNA"/>
</dbReference>
<dbReference type="AlphaFoldDB" id="A0A381UBZ5"/>
<feature type="non-terminal residue" evidence="1">
    <location>
        <position position="1"/>
    </location>
</feature>
<organism evidence="1">
    <name type="scientific">marine metagenome</name>
    <dbReference type="NCBI Taxonomy" id="408172"/>
    <lineage>
        <taxon>unclassified sequences</taxon>
        <taxon>metagenomes</taxon>
        <taxon>ecological metagenomes</taxon>
    </lineage>
</organism>
<gene>
    <name evidence="1" type="ORF">METZ01_LOCUS78596</name>
</gene>
<proteinExistence type="predicted"/>
<reference evidence="1" key="1">
    <citation type="submission" date="2018-05" db="EMBL/GenBank/DDBJ databases">
        <authorList>
            <person name="Lanie J.A."/>
            <person name="Ng W.-L."/>
            <person name="Kazmierczak K.M."/>
            <person name="Andrzejewski T.M."/>
            <person name="Davidsen T.M."/>
            <person name="Wayne K.J."/>
            <person name="Tettelin H."/>
            <person name="Glass J.I."/>
            <person name="Rusch D."/>
            <person name="Podicherti R."/>
            <person name="Tsui H.-C.T."/>
            <person name="Winkler M.E."/>
        </authorList>
    </citation>
    <scope>NUCLEOTIDE SEQUENCE</scope>
</reference>